<dbReference type="Proteomes" id="UP000580250">
    <property type="component" value="Unassembled WGS sequence"/>
</dbReference>
<sequence length="591" mass="68589">MDPWPQAAQQNALELCNSISSAVKHPLVSIYLRCYLCRVSMRIQPADKAPHWKCLNDWLQTFDSQPPCSLLWPAMEWIIQCAAYRAVIYEDLHPLWEYCKRVDKRPIVLIPLINALPRLYLGEYSLEVCKIVVSSEIVTGEELCALGSRLLEIDVPRAAKKPILRSSWKCVLRLGSTKEYLSCCDYWCQFVVRHFTKNELEVILESIFRKLQHDKYEVHFAQLLSIWSNIFNQSIQIKPLLELEIFSKFFVIFRAAPASLRIEAAKVVLNGIVKRHLIGEFKMSVMLTRISLQVEDDPEQCLNFLVDCRANFPNWDLIQRWTIKQVQSLTLNITRKVKFSSSRAAFLQGCLANLFVSIPSLSDPLDRIELSIQSAHIALVALDFIHVVAFLNFSLEQFTHIQSCSFFNSKFSQIVAQFLSLLLIIPEMEDYDDEEENNDVESRVIPFKYFDSFLHWLISFQFQEEDFSSKNISTTTFHSNRIILLNKCLQFLFILNQQQTTQNIDNLIFNNIQKIVDLIGNEFVGKENLMDNEPLYSAGIQLLELIAYYNSNQSFPAIYPLAKQIYKIIRLIPSLSSRLQKLKRLTKKDRD</sequence>
<dbReference type="GO" id="GO:0032456">
    <property type="term" value="P:endocytic recycling"/>
    <property type="evidence" value="ECO:0007669"/>
    <property type="project" value="InterPro"/>
</dbReference>
<evidence type="ECO:0000313" key="7">
    <source>
        <dbReference type="Proteomes" id="UP000580250"/>
    </source>
</evidence>
<organism evidence="6 7">
    <name type="scientific">Meloidogyne enterolobii</name>
    <name type="common">Root-knot nematode worm</name>
    <name type="synonym">Meloidogyne mayaguensis</name>
    <dbReference type="NCBI Taxonomy" id="390850"/>
    <lineage>
        <taxon>Eukaryota</taxon>
        <taxon>Metazoa</taxon>
        <taxon>Ecdysozoa</taxon>
        <taxon>Nematoda</taxon>
        <taxon>Chromadorea</taxon>
        <taxon>Rhabditida</taxon>
        <taxon>Tylenchina</taxon>
        <taxon>Tylenchomorpha</taxon>
        <taxon>Tylenchoidea</taxon>
        <taxon>Meloidogynidae</taxon>
        <taxon>Meloidogyninae</taxon>
        <taxon>Meloidogyne</taxon>
    </lineage>
</organism>
<accession>A0A6V7VL03</accession>
<keyword evidence="4" id="KW-0967">Endosome</keyword>
<dbReference type="OrthoDB" id="1734063at2759"/>
<dbReference type="PANTHER" id="PTHR13673:SF0">
    <property type="entry name" value="VPS35 ENDOSOMAL PROTEIN-SORTING FACTOR-LIKE"/>
    <property type="match status" value="1"/>
</dbReference>
<keyword evidence="3" id="KW-0813">Transport</keyword>
<evidence type="ECO:0000256" key="3">
    <source>
        <dbReference type="ARBA" id="ARBA00022448"/>
    </source>
</evidence>
<comment type="subcellular location">
    <subcellularLocation>
        <location evidence="1">Endosome</location>
    </subcellularLocation>
</comment>
<evidence type="ECO:0000256" key="2">
    <source>
        <dbReference type="ARBA" id="ARBA00010704"/>
    </source>
</evidence>
<comment type="similarity">
    <text evidence="2">Belongs to the VPS35L family.</text>
</comment>
<evidence type="ECO:0000256" key="5">
    <source>
        <dbReference type="ARBA" id="ARBA00022927"/>
    </source>
</evidence>
<name>A0A6V7VL03_MELEN</name>
<dbReference type="GO" id="GO:0005768">
    <property type="term" value="C:endosome"/>
    <property type="evidence" value="ECO:0007669"/>
    <property type="project" value="UniProtKB-SubCell"/>
</dbReference>
<comment type="caution">
    <text evidence="6">The sequence shown here is derived from an EMBL/GenBank/DDBJ whole genome shotgun (WGS) entry which is preliminary data.</text>
</comment>
<proteinExistence type="inferred from homology"/>
<dbReference type="InterPro" id="IPR029705">
    <property type="entry name" value="VPS35L"/>
</dbReference>
<evidence type="ECO:0000256" key="1">
    <source>
        <dbReference type="ARBA" id="ARBA00004177"/>
    </source>
</evidence>
<dbReference type="AlphaFoldDB" id="A0A6V7VL03"/>
<reference evidence="6 7" key="1">
    <citation type="submission" date="2020-08" db="EMBL/GenBank/DDBJ databases">
        <authorList>
            <person name="Koutsovoulos G."/>
            <person name="Danchin GJ E."/>
        </authorList>
    </citation>
    <scope>NUCLEOTIDE SEQUENCE [LARGE SCALE GENOMIC DNA]</scope>
</reference>
<dbReference type="GO" id="GO:0015031">
    <property type="term" value="P:protein transport"/>
    <property type="evidence" value="ECO:0007669"/>
    <property type="project" value="UniProtKB-KW"/>
</dbReference>
<protein>
    <submittedName>
        <fullName evidence="6">Uncharacterized protein</fullName>
    </submittedName>
</protein>
<evidence type="ECO:0000313" key="6">
    <source>
        <dbReference type="EMBL" id="CAD2175553.1"/>
    </source>
</evidence>
<keyword evidence="5" id="KW-0653">Protein transport</keyword>
<gene>
    <name evidence="6" type="ORF">MENT_LOCUS27287</name>
</gene>
<dbReference type="PANTHER" id="PTHR13673">
    <property type="entry name" value="ESOPHAGEAL CANCER ASSOCIATED PROTEIN"/>
    <property type="match status" value="1"/>
</dbReference>
<evidence type="ECO:0000256" key="4">
    <source>
        <dbReference type="ARBA" id="ARBA00022753"/>
    </source>
</evidence>
<dbReference type="EMBL" id="CAJEWN010000256">
    <property type="protein sequence ID" value="CAD2175553.1"/>
    <property type="molecule type" value="Genomic_DNA"/>
</dbReference>